<dbReference type="RefSeq" id="WP_139244774.1">
    <property type="nucleotide sequence ID" value="NZ_FNSN01000004.1"/>
</dbReference>
<protein>
    <submittedName>
        <fullName evidence="3">Uncharacterized protein</fullName>
    </submittedName>
</protein>
<proteinExistence type="predicted"/>
<dbReference type="EMBL" id="FNSN01000004">
    <property type="protein sequence ID" value="SEC82787.1"/>
    <property type="molecule type" value="Genomic_DNA"/>
</dbReference>
<dbReference type="AlphaFoldDB" id="A0A1H4VP29"/>
<keyword evidence="4" id="KW-1185">Reference proteome</keyword>
<dbReference type="Proteomes" id="UP000182652">
    <property type="component" value="Unassembled WGS sequence"/>
</dbReference>
<evidence type="ECO:0000313" key="3">
    <source>
        <dbReference type="EMBL" id="SEC82787.1"/>
    </source>
</evidence>
<evidence type="ECO:0000256" key="1">
    <source>
        <dbReference type="SAM" id="MobiDB-lite"/>
    </source>
</evidence>
<feature type="transmembrane region" description="Helical" evidence="2">
    <location>
        <begin position="45"/>
        <end position="65"/>
    </location>
</feature>
<sequence length="121" mass="12840">MKATARGRAGEPRPRHTAAASWLRLLPLFGGVVVLSLWAAGILPVLPAVIAFSVLALAQLAGGVIRARRDMDHRVQEVVDARKDVPSQKPAEDAEPDASGSVDLDPAQTDPAGKELQRFGE</sequence>
<reference evidence="3 4" key="1">
    <citation type="submission" date="2016-10" db="EMBL/GenBank/DDBJ databases">
        <authorList>
            <person name="de Groot N.N."/>
        </authorList>
    </citation>
    <scope>NUCLEOTIDE SEQUENCE [LARGE SCALE GENOMIC DNA]</scope>
    <source>
        <strain evidence="3 4">DSM 10495</strain>
    </source>
</reference>
<keyword evidence="2" id="KW-0812">Transmembrane</keyword>
<accession>A0A1H4VP29</accession>
<gene>
    <name evidence="3" type="ORF">SAMN04489745_3270</name>
</gene>
<feature type="region of interest" description="Disordered" evidence="1">
    <location>
        <begin position="78"/>
        <end position="121"/>
    </location>
</feature>
<feature type="compositionally biased region" description="Basic and acidic residues" evidence="1">
    <location>
        <begin position="78"/>
        <end position="92"/>
    </location>
</feature>
<name>A0A1H4VP29_9MICC</name>
<dbReference type="STRING" id="156980.SAMN04489745_3270"/>
<feature type="transmembrane region" description="Helical" evidence="2">
    <location>
        <begin position="21"/>
        <end position="39"/>
    </location>
</feature>
<keyword evidence="2" id="KW-0472">Membrane</keyword>
<feature type="compositionally biased region" description="Basic and acidic residues" evidence="1">
    <location>
        <begin position="112"/>
        <end position="121"/>
    </location>
</feature>
<organism evidence="3 4">
    <name type="scientific">Arthrobacter woluwensis</name>
    <dbReference type="NCBI Taxonomy" id="156980"/>
    <lineage>
        <taxon>Bacteria</taxon>
        <taxon>Bacillati</taxon>
        <taxon>Actinomycetota</taxon>
        <taxon>Actinomycetes</taxon>
        <taxon>Micrococcales</taxon>
        <taxon>Micrococcaceae</taxon>
        <taxon>Arthrobacter</taxon>
    </lineage>
</organism>
<evidence type="ECO:0000256" key="2">
    <source>
        <dbReference type="SAM" id="Phobius"/>
    </source>
</evidence>
<evidence type="ECO:0000313" key="4">
    <source>
        <dbReference type="Proteomes" id="UP000182652"/>
    </source>
</evidence>
<keyword evidence="2" id="KW-1133">Transmembrane helix</keyword>